<dbReference type="PANTHER" id="PTHR46082:SF11">
    <property type="entry name" value="AAA+ ATPASE DOMAIN-CONTAINING PROTEIN-RELATED"/>
    <property type="match status" value="1"/>
</dbReference>
<dbReference type="InterPro" id="IPR027417">
    <property type="entry name" value="P-loop_NTPase"/>
</dbReference>
<dbReference type="InterPro" id="IPR035994">
    <property type="entry name" value="Nucleoside_phosphorylase_sf"/>
</dbReference>
<evidence type="ECO:0000256" key="1">
    <source>
        <dbReference type="ARBA" id="ARBA00022737"/>
    </source>
</evidence>
<dbReference type="OrthoDB" id="1577640at2759"/>
<dbReference type="InterPro" id="IPR053137">
    <property type="entry name" value="NLR-like"/>
</dbReference>
<proteinExistence type="predicted"/>
<feature type="domain" description="Nephrocystin 3-like N-terminal" evidence="2">
    <location>
        <begin position="336"/>
        <end position="495"/>
    </location>
</feature>
<organism evidence="3 4">
    <name type="scientific">Ascobolus immersus RN42</name>
    <dbReference type="NCBI Taxonomy" id="1160509"/>
    <lineage>
        <taxon>Eukaryota</taxon>
        <taxon>Fungi</taxon>
        <taxon>Dikarya</taxon>
        <taxon>Ascomycota</taxon>
        <taxon>Pezizomycotina</taxon>
        <taxon>Pezizomycetes</taxon>
        <taxon>Pezizales</taxon>
        <taxon>Ascobolaceae</taxon>
        <taxon>Ascobolus</taxon>
    </lineage>
</organism>
<gene>
    <name evidence="3" type="ORF">BJ508DRAFT_212775</name>
</gene>
<protein>
    <submittedName>
        <fullName evidence="3">Purine and uridine phosphorylase</fullName>
    </submittedName>
</protein>
<dbReference type="Gene3D" id="3.40.50.300">
    <property type="entry name" value="P-loop containing nucleotide triphosphate hydrolases"/>
    <property type="match status" value="1"/>
</dbReference>
<dbReference type="Proteomes" id="UP000275078">
    <property type="component" value="Unassembled WGS sequence"/>
</dbReference>
<dbReference type="STRING" id="1160509.A0A3N4HUE0"/>
<dbReference type="GO" id="GO:0009116">
    <property type="term" value="P:nucleoside metabolic process"/>
    <property type="evidence" value="ECO:0007669"/>
    <property type="project" value="InterPro"/>
</dbReference>
<evidence type="ECO:0000313" key="3">
    <source>
        <dbReference type="EMBL" id="RPA77493.1"/>
    </source>
</evidence>
<sequence length="718" mass="80711">MSPEKPEKEDYTVAWICALPHERAVAEEILDEEHSDIDFPLCDGDTNSYTHGRIQKHNIVIASLPQGTPGSISAATAYLNLIRSYPRIRFGLMVGIGAGVPGGPCDVRLGDVVVSKPGASHGEPVGGVWQYDFGTEYTEEFITKGVLNKPPLVLRNALTRMESLHLRKGSQIANYISVMLHDNTIMEKPFARPPAEDDLLFKEGYSHDSDSKGYSDCSKCKRDQTVEPLEARNGKPKIHYGLIASGDKVVRKAAFRQWLRKKNPEVLCIEMEAAGLMDTFPCLIIRGICDYADDHKNDKWQNYAAAAAAAYAKELLENTFKQWTSPEALPAEAVNNGTTTLFCPGLPGAGKSIMSSIVIDHLRNVTVKSDNQHKVVFLYCDYQRKEEQTVEQLFSCLLRQLCSGHSSGIPKPLERLYQRYTKSHAKRNRPPVKEVISVVRNLIQEQGLVYLIIDALDELDEATRRRFVGNLQSLQSELNEAEVVAGKLRLLVTSRSIADISDEFEGCLQLEIRASDTDISKYLSTNMPLQLSKCALRSTDLQELIRRKICEVADGRFILAKHYLKSLADKMTARDIKEALQSFSKVSTDDDNLSRMSEDTINRIEELPIGKQMWAQRVIAWVFYAQRPFQSTMLRDALADVYEYSDSDRDDDVDLMSIFDCLPDLDEVVSLCAGVVVLNQKGNIVQFAHLTMKQHLEDKRFQPKWLRAAQLQIAKTCL</sequence>
<dbReference type="AlphaFoldDB" id="A0A3N4HUE0"/>
<reference evidence="3 4" key="1">
    <citation type="journal article" date="2018" name="Nat. Ecol. Evol.">
        <title>Pezizomycetes genomes reveal the molecular basis of ectomycorrhizal truffle lifestyle.</title>
        <authorList>
            <person name="Murat C."/>
            <person name="Payen T."/>
            <person name="Noel B."/>
            <person name="Kuo A."/>
            <person name="Morin E."/>
            <person name="Chen J."/>
            <person name="Kohler A."/>
            <person name="Krizsan K."/>
            <person name="Balestrini R."/>
            <person name="Da Silva C."/>
            <person name="Montanini B."/>
            <person name="Hainaut M."/>
            <person name="Levati E."/>
            <person name="Barry K.W."/>
            <person name="Belfiori B."/>
            <person name="Cichocki N."/>
            <person name="Clum A."/>
            <person name="Dockter R.B."/>
            <person name="Fauchery L."/>
            <person name="Guy J."/>
            <person name="Iotti M."/>
            <person name="Le Tacon F."/>
            <person name="Lindquist E.A."/>
            <person name="Lipzen A."/>
            <person name="Malagnac F."/>
            <person name="Mello A."/>
            <person name="Molinier V."/>
            <person name="Miyauchi S."/>
            <person name="Poulain J."/>
            <person name="Riccioni C."/>
            <person name="Rubini A."/>
            <person name="Sitrit Y."/>
            <person name="Splivallo R."/>
            <person name="Traeger S."/>
            <person name="Wang M."/>
            <person name="Zifcakova L."/>
            <person name="Wipf D."/>
            <person name="Zambonelli A."/>
            <person name="Paolocci F."/>
            <person name="Nowrousian M."/>
            <person name="Ottonello S."/>
            <person name="Baldrian P."/>
            <person name="Spatafora J.W."/>
            <person name="Henrissat B."/>
            <person name="Nagy L.G."/>
            <person name="Aury J.M."/>
            <person name="Wincker P."/>
            <person name="Grigoriev I.V."/>
            <person name="Bonfante P."/>
            <person name="Martin F.M."/>
        </authorList>
    </citation>
    <scope>NUCLEOTIDE SEQUENCE [LARGE SCALE GENOMIC DNA]</scope>
    <source>
        <strain evidence="3 4">RN42</strain>
    </source>
</reference>
<dbReference type="SUPFAM" id="SSF52540">
    <property type="entry name" value="P-loop containing nucleoside triphosphate hydrolases"/>
    <property type="match status" value="1"/>
</dbReference>
<feature type="non-terminal residue" evidence="3">
    <location>
        <position position="718"/>
    </location>
</feature>
<evidence type="ECO:0000313" key="4">
    <source>
        <dbReference type="Proteomes" id="UP000275078"/>
    </source>
</evidence>
<dbReference type="InterPro" id="IPR056884">
    <property type="entry name" value="NPHP3-like_N"/>
</dbReference>
<evidence type="ECO:0000259" key="2">
    <source>
        <dbReference type="Pfam" id="PF24883"/>
    </source>
</evidence>
<keyword evidence="4" id="KW-1185">Reference proteome</keyword>
<dbReference type="SUPFAM" id="SSF53167">
    <property type="entry name" value="Purine and uridine phosphorylases"/>
    <property type="match status" value="1"/>
</dbReference>
<dbReference type="GO" id="GO:0003824">
    <property type="term" value="F:catalytic activity"/>
    <property type="evidence" value="ECO:0007669"/>
    <property type="project" value="InterPro"/>
</dbReference>
<dbReference type="Gene3D" id="3.40.50.1580">
    <property type="entry name" value="Nucleoside phosphorylase domain"/>
    <property type="match status" value="1"/>
</dbReference>
<name>A0A3N4HUE0_ASCIM</name>
<accession>A0A3N4HUE0</accession>
<dbReference type="Pfam" id="PF24883">
    <property type="entry name" value="NPHP3_N"/>
    <property type="match status" value="1"/>
</dbReference>
<dbReference type="EMBL" id="ML119725">
    <property type="protein sequence ID" value="RPA77493.1"/>
    <property type="molecule type" value="Genomic_DNA"/>
</dbReference>
<keyword evidence="1" id="KW-0677">Repeat</keyword>
<dbReference type="PANTHER" id="PTHR46082">
    <property type="entry name" value="ATP/GTP-BINDING PROTEIN-RELATED"/>
    <property type="match status" value="1"/>
</dbReference>